<dbReference type="GeneID" id="38120509"/>
<feature type="region of interest" description="Disordered" evidence="1">
    <location>
        <begin position="25"/>
        <end position="432"/>
    </location>
</feature>
<feature type="compositionally biased region" description="Basic and acidic residues" evidence="1">
    <location>
        <begin position="331"/>
        <end position="340"/>
    </location>
</feature>
<proteinExistence type="predicted"/>
<feature type="compositionally biased region" description="Low complexity" evidence="1">
    <location>
        <begin position="316"/>
        <end position="328"/>
    </location>
</feature>
<accession>A0A3D8QMV4</accession>
<dbReference type="EMBL" id="PVWQ01000015">
    <property type="protein sequence ID" value="RDW63028.1"/>
    <property type="molecule type" value="Genomic_DNA"/>
</dbReference>
<evidence type="ECO:0000313" key="3">
    <source>
        <dbReference type="Proteomes" id="UP000256690"/>
    </source>
</evidence>
<dbReference type="OrthoDB" id="5388207at2759"/>
<sequence>METVQQVAQTAQQAVQSASNAVWNEIDALRSGQETEQRVPQQQQQHGDEPMSGIQGKGTATDPYDAGNRDEQLGAPISKNNTAVMTEPLSSTMPGTFQDKYQNPNANRDGKAALVTSNIGPSNPSIQHPDPVVGKQHTSGPAGKSILKDEPLSTHGSTLKDEPLSTHGSTLKDESLTSRPKPSEPTTAYDTRSANAAHAAEKVNEAGSSAGLGSGVAAGAGAGSLSGSTAAPTAKPSSEQRGNLSFGHAQSVGPKDEEPSTSGLGATGSLSQSKDKKPSTSATRASETVGESKAKQPSGAGLSAGQAPKSVTETSAGPQATGAGAAPTNVTKDEVERKEPSTSGPNAGDSAETAKSGDSEASTHDVAEKNGVSEEALRGPECPPPRQSYENQMKGVSEKKDDSKTTKSDDNDKKEKHHSSMKEKLNKVLHHH</sequence>
<protein>
    <submittedName>
        <fullName evidence="2">Uncharacterized protein</fullName>
    </submittedName>
</protein>
<dbReference type="RefSeq" id="XP_026599217.1">
    <property type="nucleotide sequence ID" value="XM_026752155.1"/>
</dbReference>
<feature type="compositionally biased region" description="Basic and acidic residues" evidence="1">
    <location>
        <begin position="146"/>
        <end position="176"/>
    </location>
</feature>
<evidence type="ECO:0000313" key="2">
    <source>
        <dbReference type="EMBL" id="RDW63028.1"/>
    </source>
</evidence>
<feature type="compositionally biased region" description="Polar residues" evidence="1">
    <location>
        <begin position="177"/>
        <end position="194"/>
    </location>
</feature>
<feature type="compositionally biased region" description="Polar residues" evidence="1">
    <location>
        <begin position="115"/>
        <end position="126"/>
    </location>
</feature>
<dbReference type="Proteomes" id="UP000256690">
    <property type="component" value="Unassembled WGS sequence"/>
</dbReference>
<gene>
    <name evidence="2" type="ORF">DSM5745_10139</name>
</gene>
<comment type="caution">
    <text evidence="2">The sequence shown here is derived from an EMBL/GenBank/DDBJ whole genome shotgun (WGS) entry which is preliminary data.</text>
</comment>
<name>A0A3D8QMV4_9EURO</name>
<dbReference type="AlphaFoldDB" id="A0A3D8QMV4"/>
<feature type="compositionally biased region" description="Low complexity" evidence="1">
    <location>
        <begin position="260"/>
        <end position="272"/>
    </location>
</feature>
<feature type="compositionally biased region" description="Basic and acidic residues" evidence="1">
    <location>
        <begin position="355"/>
        <end position="378"/>
    </location>
</feature>
<evidence type="ECO:0000256" key="1">
    <source>
        <dbReference type="SAM" id="MobiDB-lite"/>
    </source>
</evidence>
<feature type="compositionally biased region" description="Polar residues" evidence="1">
    <location>
        <begin position="78"/>
        <end position="106"/>
    </location>
</feature>
<keyword evidence="3" id="KW-1185">Reference proteome</keyword>
<organism evidence="2 3">
    <name type="scientific">Aspergillus mulundensis</name>
    <dbReference type="NCBI Taxonomy" id="1810919"/>
    <lineage>
        <taxon>Eukaryota</taxon>
        <taxon>Fungi</taxon>
        <taxon>Dikarya</taxon>
        <taxon>Ascomycota</taxon>
        <taxon>Pezizomycotina</taxon>
        <taxon>Eurotiomycetes</taxon>
        <taxon>Eurotiomycetidae</taxon>
        <taxon>Eurotiales</taxon>
        <taxon>Aspergillaceae</taxon>
        <taxon>Aspergillus</taxon>
        <taxon>Aspergillus subgen. Nidulantes</taxon>
    </lineage>
</organism>
<dbReference type="STRING" id="1810919.A0A3D8QMV4"/>
<feature type="compositionally biased region" description="Gly residues" evidence="1">
    <location>
        <begin position="210"/>
        <end position="224"/>
    </location>
</feature>
<reference evidence="2 3" key="1">
    <citation type="journal article" date="2018" name="IMA Fungus">
        <title>IMA Genome-F 9: Draft genome sequence of Annulohypoxylon stygium, Aspergillus mulundensis, Berkeleyomyces basicola (syn. Thielaviopsis basicola), Ceratocystis smalleyi, two Cercospora beticola strains, Coleophoma cylindrospora, Fusarium fracticaudum, Phialophora cf. hyalina, and Morchella septimelata.</title>
        <authorList>
            <person name="Wingfield B.D."/>
            <person name="Bills G.F."/>
            <person name="Dong Y."/>
            <person name="Huang W."/>
            <person name="Nel W.J."/>
            <person name="Swalarsk-Parry B.S."/>
            <person name="Vaghefi N."/>
            <person name="Wilken P.M."/>
            <person name="An Z."/>
            <person name="de Beer Z.W."/>
            <person name="De Vos L."/>
            <person name="Chen L."/>
            <person name="Duong T.A."/>
            <person name="Gao Y."/>
            <person name="Hammerbacher A."/>
            <person name="Kikkert J.R."/>
            <person name="Li Y."/>
            <person name="Li H."/>
            <person name="Li K."/>
            <person name="Li Q."/>
            <person name="Liu X."/>
            <person name="Ma X."/>
            <person name="Naidoo K."/>
            <person name="Pethybridge S.J."/>
            <person name="Sun J."/>
            <person name="Steenkamp E.T."/>
            <person name="van der Nest M.A."/>
            <person name="van Wyk S."/>
            <person name="Wingfield M.J."/>
            <person name="Xiong C."/>
            <person name="Yue Q."/>
            <person name="Zhang X."/>
        </authorList>
    </citation>
    <scope>NUCLEOTIDE SEQUENCE [LARGE SCALE GENOMIC DNA]</scope>
    <source>
        <strain evidence="2 3">DSM 5745</strain>
    </source>
</reference>
<feature type="compositionally biased region" description="Basic and acidic residues" evidence="1">
    <location>
        <begin position="396"/>
        <end position="426"/>
    </location>
</feature>